<keyword evidence="1" id="KW-0732">Signal</keyword>
<dbReference type="Gene3D" id="1.10.1130.10">
    <property type="entry name" value="Flavocytochrome C3, Chain A"/>
    <property type="match status" value="1"/>
</dbReference>
<dbReference type="PANTHER" id="PTHR35038">
    <property type="entry name" value="DISSIMILATORY SULFITE REDUCTASE SIRA"/>
    <property type="match status" value="1"/>
</dbReference>
<evidence type="ECO:0000313" key="3">
    <source>
        <dbReference type="EMBL" id="CRH05241.1"/>
    </source>
</evidence>
<dbReference type="SUPFAM" id="SSF48695">
    <property type="entry name" value="Multiheme cytochromes"/>
    <property type="match status" value="1"/>
</dbReference>
<protein>
    <recommendedName>
        <fullName evidence="2">Cytochrome c-552/4 domain-containing protein</fullName>
    </recommendedName>
</protein>
<evidence type="ECO:0000256" key="1">
    <source>
        <dbReference type="ARBA" id="ARBA00022729"/>
    </source>
</evidence>
<gene>
    <name evidence="3" type="ORF">MAGMO_1045</name>
</gene>
<name>A0A1S7LH33_MAGMO</name>
<dbReference type="GO" id="GO:0016491">
    <property type="term" value="F:oxidoreductase activity"/>
    <property type="evidence" value="ECO:0007669"/>
    <property type="project" value="TreeGrafter"/>
</dbReference>
<feature type="domain" description="Cytochrome c-552/4" evidence="2">
    <location>
        <begin position="56"/>
        <end position="142"/>
    </location>
</feature>
<dbReference type="InterPro" id="IPR051829">
    <property type="entry name" value="Multiheme_Cytochr_ET"/>
</dbReference>
<dbReference type="PANTHER" id="PTHR35038:SF8">
    <property type="entry name" value="C-TYPE POLYHEME CYTOCHROME OMCC"/>
    <property type="match status" value="1"/>
</dbReference>
<organism evidence="3">
    <name type="scientific">Magnetococcus massalia (strain MO-1)</name>
    <dbReference type="NCBI Taxonomy" id="451514"/>
    <lineage>
        <taxon>Bacteria</taxon>
        <taxon>Pseudomonadati</taxon>
        <taxon>Pseudomonadota</taxon>
        <taxon>Magnetococcia</taxon>
        <taxon>Magnetococcales</taxon>
        <taxon>Magnetococcaceae</taxon>
        <taxon>Magnetococcus</taxon>
    </lineage>
</organism>
<sequence length="434" mass="47304">MQRVQTIKPKALSLGSLKGGITAALFMLAALVMPSQSQAMSVGDKNVPINHISAKVCKECHEEIYKQWAGSMHAQSTAAKDPIHNAFYRKVIGDPNKEGVKTKKGTYPVCLKCHVPNMAADKKTNLKANPVYSEGVNCVACHRIKGFKGVRIKDSKKLRLGIDAYELGNDLTGPSGILADGGGDELENLPGMDEKANPHLEATKGTFLPLEGDSRLFRTTDACMGCHDQRNNFHGTPLCATGNEVKASKSQAACQTCHMSVTNGLADHSMGGGHNIGMLRRAMILDVDAKKKGDKLEVEVYMENLQPHTMPTGAPFRNMFLTLTAFDADGGEVWKNTKGHPAKDDKQAYFHLVLLDGKGKPTIPPKAKGLGPDNRLKPFEKRTLTYTIPAKGVAKVRAEMHYNLLWPGINKKMSKVLPEDLRAAKRFAHAEKSL</sequence>
<evidence type="ECO:0000259" key="2">
    <source>
        <dbReference type="Pfam" id="PF13435"/>
    </source>
</evidence>
<dbReference type="EMBL" id="LO017727">
    <property type="protein sequence ID" value="CRH05241.1"/>
    <property type="molecule type" value="Genomic_DNA"/>
</dbReference>
<dbReference type="InterPro" id="IPR023155">
    <property type="entry name" value="Cyt_c-552/4"/>
</dbReference>
<reference evidence="3" key="1">
    <citation type="submission" date="2015-04" db="EMBL/GenBank/DDBJ databases">
        <authorList>
            <person name="Syromyatnikov M.Y."/>
            <person name="Popov V.N."/>
        </authorList>
    </citation>
    <scope>NUCLEOTIDE SEQUENCE</scope>
    <source>
        <strain evidence="3">MO-1</strain>
    </source>
</reference>
<dbReference type="Pfam" id="PF13435">
    <property type="entry name" value="Cytochrome_C554"/>
    <property type="match status" value="1"/>
</dbReference>
<dbReference type="InterPro" id="IPR036280">
    <property type="entry name" value="Multihaem_cyt_sf"/>
</dbReference>
<accession>A0A1S7LH33</accession>
<dbReference type="AlphaFoldDB" id="A0A1S7LH33"/>
<proteinExistence type="predicted"/>